<feature type="transmembrane region" description="Helical" evidence="1">
    <location>
        <begin position="45"/>
        <end position="64"/>
    </location>
</feature>
<accession>A0A7W5HFC7</accession>
<feature type="transmembrane region" description="Helical" evidence="1">
    <location>
        <begin position="76"/>
        <end position="98"/>
    </location>
</feature>
<organism evidence="2 3">
    <name type="scientific">Pseudoduganella umbonata</name>
    <dbReference type="NCBI Taxonomy" id="864828"/>
    <lineage>
        <taxon>Bacteria</taxon>
        <taxon>Pseudomonadati</taxon>
        <taxon>Pseudomonadota</taxon>
        <taxon>Betaproteobacteria</taxon>
        <taxon>Burkholderiales</taxon>
        <taxon>Oxalobacteraceae</taxon>
        <taxon>Telluria group</taxon>
        <taxon>Pseudoduganella</taxon>
    </lineage>
</organism>
<keyword evidence="1" id="KW-0812">Transmembrane</keyword>
<name>A0A7W5HFC7_9BURK</name>
<dbReference type="EMBL" id="JACHXS010000013">
    <property type="protein sequence ID" value="MBB3224473.1"/>
    <property type="molecule type" value="Genomic_DNA"/>
</dbReference>
<proteinExistence type="predicted"/>
<protein>
    <submittedName>
        <fullName evidence="2">Uncharacterized protein</fullName>
    </submittedName>
</protein>
<dbReference type="RefSeq" id="WP_175424908.1">
    <property type="nucleotide sequence ID" value="NZ_CP040017.1"/>
</dbReference>
<keyword evidence="1" id="KW-1133">Transmembrane helix</keyword>
<feature type="transmembrane region" description="Helical" evidence="1">
    <location>
        <begin position="161"/>
        <end position="180"/>
    </location>
</feature>
<sequence>MNILKIAADGTAFRRANEIGILMTNPARHDPIRDRYFSIIEKAEGYGGLLFWLSTACSLGTAFIDATSYPRVADWVQIAFVVFVVFMFLLDVLSRFILNPRALDARLSDFWGKAYDRPLTTESTAGYYNNNEIDALKRAAAQTLESSLCTRAVLGKMINRFIPFAVLFITVLVIIVASRATTMSLVIMIVQLVLAEQIILRGVRLVWFKWRCDRIYQQLEQLFALQTPDESFRILAAVHITQYEATKAQAAITLSEKIFLKERQALCIEWEQIKTHLRIR</sequence>
<reference evidence="2 3" key="1">
    <citation type="submission" date="2020-08" db="EMBL/GenBank/DDBJ databases">
        <title>Genomic Encyclopedia of Type Strains, Phase III (KMG-III): the genomes of soil and plant-associated and newly described type strains.</title>
        <authorList>
            <person name="Whitman W."/>
        </authorList>
    </citation>
    <scope>NUCLEOTIDE SEQUENCE [LARGE SCALE GENOMIC DNA]</scope>
    <source>
        <strain evidence="2 3">CECT 7753</strain>
    </source>
</reference>
<evidence type="ECO:0000256" key="1">
    <source>
        <dbReference type="SAM" id="Phobius"/>
    </source>
</evidence>
<keyword evidence="1" id="KW-0472">Membrane</keyword>
<evidence type="ECO:0000313" key="3">
    <source>
        <dbReference type="Proteomes" id="UP000584325"/>
    </source>
</evidence>
<feature type="transmembrane region" description="Helical" evidence="1">
    <location>
        <begin position="186"/>
        <end position="207"/>
    </location>
</feature>
<dbReference type="Proteomes" id="UP000584325">
    <property type="component" value="Unassembled WGS sequence"/>
</dbReference>
<dbReference type="AlphaFoldDB" id="A0A7W5HFC7"/>
<evidence type="ECO:0000313" key="2">
    <source>
        <dbReference type="EMBL" id="MBB3224473.1"/>
    </source>
</evidence>
<gene>
    <name evidence="2" type="ORF">FHS02_005338</name>
</gene>
<comment type="caution">
    <text evidence="2">The sequence shown here is derived from an EMBL/GenBank/DDBJ whole genome shotgun (WGS) entry which is preliminary data.</text>
</comment>